<dbReference type="GO" id="GO:0004674">
    <property type="term" value="F:protein serine/threonine kinase activity"/>
    <property type="evidence" value="ECO:0007669"/>
    <property type="project" value="TreeGrafter"/>
</dbReference>
<reference evidence="15" key="2">
    <citation type="submission" date="2015-01" db="EMBL/GenBank/DDBJ databases">
        <title>Evolutionary Origins and Diversification of the Mycorrhizal Mutualists.</title>
        <authorList>
            <consortium name="DOE Joint Genome Institute"/>
            <consortium name="Mycorrhizal Genomics Consortium"/>
            <person name="Kohler A."/>
            <person name="Kuo A."/>
            <person name="Nagy L.G."/>
            <person name="Floudas D."/>
            <person name="Copeland A."/>
            <person name="Barry K.W."/>
            <person name="Cichocki N."/>
            <person name="Veneault-Fourrey C."/>
            <person name="LaButti K."/>
            <person name="Lindquist E.A."/>
            <person name="Lipzen A."/>
            <person name="Lundell T."/>
            <person name="Morin E."/>
            <person name="Murat C."/>
            <person name="Riley R."/>
            <person name="Ohm R."/>
            <person name="Sun H."/>
            <person name="Tunlid A."/>
            <person name="Henrissat B."/>
            <person name="Grigoriev I.V."/>
            <person name="Hibbett D.S."/>
            <person name="Martin F."/>
        </authorList>
    </citation>
    <scope>NUCLEOTIDE SEQUENCE [LARGE SCALE GENOMIC DNA]</scope>
    <source>
        <strain evidence="15">Zn</strain>
    </source>
</reference>
<comment type="pathway">
    <text evidence="2">Protein modification; protein ubiquitination.</text>
</comment>
<dbReference type="CDD" id="cd00198">
    <property type="entry name" value="vWFA"/>
    <property type="match status" value="1"/>
</dbReference>
<dbReference type="PROSITE" id="PS50089">
    <property type="entry name" value="ZF_RING_2"/>
    <property type="match status" value="1"/>
</dbReference>
<dbReference type="InterPro" id="IPR052969">
    <property type="entry name" value="Thr-specific_kinase-like"/>
</dbReference>
<dbReference type="InterPro" id="IPR044066">
    <property type="entry name" value="TRIAD_supradom"/>
</dbReference>
<feature type="compositionally biased region" description="Acidic residues" evidence="11">
    <location>
        <begin position="1049"/>
        <end position="1070"/>
    </location>
</feature>
<protein>
    <recommendedName>
        <fullName evidence="3">RBR-type E3 ubiquitin transferase</fullName>
        <ecNumber evidence="3">2.3.2.31</ecNumber>
    </recommendedName>
</protein>
<accession>A0A0C3HZA6</accession>
<keyword evidence="7 10" id="KW-0863">Zinc-finger</keyword>
<keyword evidence="8" id="KW-0833">Ubl conjugation pathway</keyword>
<dbReference type="GO" id="GO:0008270">
    <property type="term" value="F:zinc ion binding"/>
    <property type="evidence" value="ECO:0007669"/>
    <property type="project" value="UniProtKB-KW"/>
</dbReference>
<dbReference type="Gene3D" id="3.40.50.410">
    <property type="entry name" value="von Willebrand factor, type A domain"/>
    <property type="match status" value="1"/>
</dbReference>
<keyword evidence="5" id="KW-0479">Metal-binding</keyword>
<dbReference type="PROSITE" id="PS51873">
    <property type="entry name" value="TRIAD"/>
    <property type="match status" value="1"/>
</dbReference>
<dbReference type="STRING" id="913774.A0A0C3HZA6"/>
<dbReference type="Proteomes" id="UP000054321">
    <property type="component" value="Unassembled WGS sequence"/>
</dbReference>
<sequence length="1070" mass="120145">MYDLLILVDATYSMENYLTSLQLSLLRIIPISTLTDCFSRIGILAYKDYCDEDLLNWSGWLSPSSMTDEPEVDLIQMVKQLKPMGGGDGPEAIKTALARAYELMREDATTIIFLYTDAPPHTLTNGSVADRGSCLGPELAALQVETSFGSFGPYFQDWISAVDVLSGRFGGKTAQVFAFLDNGMGFNNAAYYLYLSAVTGGACFSLRDLKPANISKVTVEILLAWMGAEKAGISEATALPAYLMRYNSLECITQLKDEIDLSVYSSNTDITRDWAYTTTPISPDSLKMHLPKKKTAVMSFAQRYTADPHYRILAVDNLRKIIRDDVASITINPVFGSLWRAVCNDRENDARDELIAVFGLEIDRITDSGEKARVKTWLEESYDYTAEVLEAINSVPPELRFPCVCLDPTLAFTEMSTNDNADEDDNRAITSFTRDELLEIGRSCDYKILRRLGRVLTRLTYIDSLVDMPTHIARAPEADIPRMPIALATAKYERRFWKILLHLIVPGTMLSARPAALLAALSIRLGTSPFLQAAEEEMLLWRRRWNDPNIPEIWNVNCLSLLLDADKAHRMRMTATGNSMNKIETRTLLLSRDRNLFERLVSYKMLELNLGTTLTAQVGWTPKKSKASLGPNMICKSCEFPRSVTIMGEDGNCGFCLCFWSDWASEEERLENIDRHVTIDDTESTMVTWVECSMRTCRAQYVVYCAENLNVRPKCYYCRSGQQVPIVECSVCLSRIIWPINHRPGDMANYRCHICESGHKTIIEVETTASELSKENSYSWLIRNDGKLPEPFNNRSLYHTISTCGVEDFCNRVELLPSSSQRNLTLNGKLVRNIPAVILQLQHWISGRRTESRTCSLCYSSKRKTDLILACGRTGCHQRICRACLDGWYGLNAAGRIINTAALFCPFCRRAPTAKTLARYGMGIHAVGNLQTAVEERGTWIYGWCQRCGLAKRYMERVCAAGAPPEWRDWVCDHCQEAAAAEWARMPLANVKACPGCGTPTEKIRGCNHINCTVPDCGAHWCYLCGGKFDADTIYPHMEEVHGGYYGDGGDDGEDGEDSEDEEENEVMEE</sequence>
<dbReference type="GO" id="GO:0005737">
    <property type="term" value="C:cytoplasm"/>
    <property type="evidence" value="ECO:0007669"/>
    <property type="project" value="TreeGrafter"/>
</dbReference>
<evidence type="ECO:0000256" key="5">
    <source>
        <dbReference type="ARBA" id="ARBA00022723"/>
    </source>
</evidence>
<name>A0A0C3HZA6_OIDMZ</name>
<evidence type="ECO:0000313" key="14">
    <source>
        <dbReference type="EMBL" id="KIN07562.1"/>
    </source>
</evidence>
<feature type="domain" description="RING-type" evidence="13">
    <location>
        <begin position="851"/>
        <end position="1052"/>
    </location>
</feature>
<keyword evidence="4" id="KW-0808">Transferase</keyword>
<keyword evidence="15" id="KW-1185">Reference proteome</keyword>
<feature type="region of interest" description="Disordered" evidence="11">
    <location>
        <begin position="1045"/>
        <end position="1070"/>
    </location>
</feature>
<evidence type="ECO:0000256" key="7">
    <source>
        <dbReference type="ARBA" id="ARBA00022771"/>
    </source>
</evidence>
<evidence type="ECO:0000256" key="2">
    <source>
        <dbReference type="ARBA" id="ARBA00004906"/>
    </source>
</evidence>
<keyword evidence="6" id="KW-0677">Repeat</keyword>
<dbReference type="PANTHER" id="PTHR47763:SF1">
    <property type="entry name" value="DUF659 DOMAIN-CONTAINING PROTEIN"/>
    <property type="match status" value="1"/>
</dbReference>
<dbReference type="EC" id="2.3.2.31" evidence="3"/>
<dbReference type="InterPro" id="IPR001841">
    <property type="entry name" value="Znf_RING"/>
</dbReference>
<dbReference type="SUPFAM" id="SSF53300">
    <property type="entry name" value="vWA-like"/>
    <property type="match status" value="1"/>
</dbReference>
<comment type="catalytic activity">
    <reaction evidence="1">
        <text>[E2 ubiquitin-conjugating enzyme]-S-ubiquitinyl-L-cysteine + [acceptor protein]-L-lysine = [E2 ubiquitin-conjugating enzyme]-L-cysteine + [acceptor protein]-N(6)-ubiquitinyl-L-lysine.</text>
        <dbReference type="EC" id="2.3.2.31"/>
    </reaction>
</comment>
<dbReference type="GO" id="GO:0061630">
    <property type="term" value="F:ubiquitin protein ligase activity"/>
    <property type="evidence" value="ECO:0007669"/>
    <property type="project" value="UniProtKB-EC"/>
</dbReference>
<evidence type="ECO:0000313" key="15">
    <source>
        <dbReference type="Proteomes" id="UP000054321"/>
    </source>
</evidence>
<gene>
    <name evidence="14" type="ORF">OIDMADRAFT_109802</name>
</gene>
<feature type="domain" description="RING-type" evidence="12">
    <location>
        <begin position="855"/>
        <end position="909"/>
    </location>
</feature>
<evidence type="ECO:0000259" key="12">
    <source>
        <dbReference type="PROSITE" id="PS50089"/>
    </source>
</evidence>
<dbReference type="HOGENOM" id="CLU_004581_1_0_1"/>
<dbReference type="Pfam" id="PF22605">
    <property type="entry name" value="IBR_2"/>
    <property type="match status" value="1"/>
</dbReference>
<evidence type="ECO:0000259" key="13">
    <source>
        <dbReference type="PROSITE" id="PS51873"/>
    </source>
</evidence>
<keyword evidence="9" id="KW-0862">Zinc</keyword>
<evidence type="ECO:0000256" key="3">
    <source>
        <dbReference type="ARBA" id="ARBA00012251"/>
    </source>
</evidence>
<dbReference type="PANTHER" id="PTHR47763">
    <property type="entry name" value="ALPHA-PROTEIN KINASE VWKA"/>
    <property type="match status" value="1"/>
</dbReference>
<evidence type="ECO:0000256" key="6">
    <source>
        <dbReference type="ARBA" id="ARBA00022737"/>
    </source>
</evidence>
<dbReference type="AlphaFoldDB" id="A0A0C3HZA6"/>
<dbReference type="CDD" id="cd20336">
    <property type="entry name" value="Rcat_RBR"/>
    <property type="match status" value="1"/>
</dbReference>
<dbReference type="InterPro" id="IPR036465">
    <property type="entry name" value="vWFA_dom_sf"/>
</dbReference>
<dbReference type="InterPro" id="IPR054694">
    <property type="entry name" value="Parkin-like_IBR"/>
</dbReference>
<evidence type="ECO:0000256" key="10">
    <source>
        <dbReference type="PROSITE-ProRule" id="PRU00175"/>
    </source>
</evidence>
<evidence type="ECO:0000256" key="4">
    <source>
        <dbReference type="ARBA" id="ARBA00022679"/>
    </source>
</evidence>
<reference evidence="14 15" key="1">
    <citation type="submission" date="2014-04" db="EMBL/GenBank/DDBJ databases">
        <authorList>
            <consortium name="DOE Joint Genome Institute"/>
            <person name="Kuo A."/>
            <person name="Martino E."/>
            <person name="Perotto S."/>
            <person name="Kohler A."/>
            <person name="Nagy L.G."/>
            <person name="Floudas D."/>
            <person name="Copeland A."/>
            <person name="Barry K.W."/>
            <person name="Cichocki N."/>
            <person name="Veneault-Fourrey C."/>
            <person name="LaButti K."/>
            <person name="Lindquist E.A."/>
            <person name="Lipzen A."/>
            <person name="Lundell T."/>
            <person name="Morin E."/>
            <person name="Murat C."/>
            <person name="Sun H."/>
            <person name="Tunlid A."/>
            <person name="Henrissat B."/>
            <person name="Grigoriev I.V."/>
            <person name="Hibbett D.S."/>
            <person name="Martin F."/>
            <person name="Nordberg H.P."/>
            <person name="Cantor M.N."/>
            <person name="Hua S.X."/>
        </authorList>
    </citation>
    <scope>NUCLEOTIDE SEQUENCE [LARGE SCALE GENOMIC DNA]</scope>
    <source>
        <strain evidence="14 15">Zn</strain>
    </source>
</reference>
<dbReference type="EMBL" id="KN832870">
    <property type="protein sequence ID" value="KIN07562.1"/>
    <property type="molecule type" value="Genomic_DNA"/>
</dbReference>
<dbReference type="OrthoDB" id="10009520at2759"/>
<dbReference type="InParanoid" id="A0A0C3HZA6"/>
<dbReference type="SUPFAM" id="SSF57850">
    <property type="entry name" value="RING/U-box"/>
    <property type="match status" value="2"/>
</dbReference>
<dbReference type="Gene3D" id="1.20.120.1750">
    <property type="match status" value="1"/>
</dbReference>
<evidence type="ECO:0000256" key="9">
    <source>
        <dbReference type="ARBA" id="ARBA00022833"/>
    </source>
</evidence>
<evidence type="ECO:0000256" key="11">
    <source>
        <dbReference type="SAM" id="MobiDB-lite"/>
    </source>
</evidence>
<proteinExistence type="predicted"/>
<evidence type="ECO:0000256" key="8">
    <source>
        <dbReference type="ARBA" id="ARBA00022786"/>
    </source>
</evidence>
<organism evidence="14 15">
    <name type="scientific">Oidiodendron maius (strain Zn)</name>
    <dbReference type="NCBI Taxonomy" id="913774"/>
    <lineage>
        <taxon>Eukaryota</taxon>
        <taxon>Fungi</taxon>
        <taxon>Dikarya</taxon>
        <taxon>Ascomycota</taxon>
        <taxon>Pezizomycotina</taxon>
        <taxon>Leotiomycetes</taxon>
        <taxon>Leotiomycetes incertae sedis</taxon>
        <taxon>Myxotrichaceae</taxon>
        <taxon>Oidiodendron</taxon>
    </lineage>
</organism>
<evidence type="ECO:0000256" key="1">
    <source>
        <dbReference type="ARBA" id="ARBA00001798"/>
    </source>
</evidence>